<proteinExistence type="predicted"/>
<dbReference type="FunFam" id="1.20.1070.10:FF:000096">
    <property type="entry name" value="Odorant receptor 131-2"/>
    <property type="match status" value="1"/>
</dbReference>
<keyword evidence="2 5" id="KW-0812">Transmembrane</keyword>
<dbReference type="Proteomes" id="UP000472263">
    <property type="component" value="Chromosome 5"/>
</dbReference>
<feature type="transmembrane region" description="Helical" evidence="5">
    <location>
        <begin position="251"/>
        <end position="273"/>
    </location>
</feature>
<comment type="subcellular location">
    <subcellularLocation>
        <location evidence="1">Membrane</location>
    </subcellularLocation>
</comment>
<evidence type="ECO:0000256" key="3">
    <source>
        <dbReference type="ARBA" id="ARBA00022989"/>
    </source>
</evidence>
<dbReference type="InterPro" id="IPR052921">
    <property type="entry name" value="GPCR1_Superfamily_Member"/>
</dbReference>
<dbReference type="Ensembl" id="ENSMMDT00005011059.1">
    <property type="protein sequence ID" value="ENSMMDP00005010730.1"/>
    <property type="gene ID" value="ENSMMDG00005005793.1"/>
</dbReference>
<dbReference type="InterPro" id="IPR000276">
    <property type="entry name" value="GPCR_Rhodpsn"/>
</dbReference>
<feature type="transmembrane region" description="Helical" evidence="5">
    <location>
        <begin position="18"/>
        <end position="39"/>
    </location>
</feature>
<dbReference type="PRINTS" id="PR00237">
    <property type="entry name" value="GPCRRHODOPSN"/>
</dbReference>
<reference evidence="7" key="1">
    <citation type="submission" date="2019-06" db="EMBL/GenBank/DDBJ databases">
        <authorList>
            <consortium name="Wellcome Sanger Institute Data Sharing"/>
        </authorList>
    </citation>
    <scope>NUCLEOTIDE SEQUENCE [LARGE SCALE GENOMIC DNA]</scope>
</reference>
<reference evidence="7" key="2">
    <citation type="submission" date="2025-08" db="UniProtKB">
        <authorList>
            <consortium name="Ensembl"/>
        </authorList>
    </citation>
    <scope>IDENTIFICATION</scope>
</reference>
<feature type="transmembrane region" description="Helical" evidence="5">
    <location>
        <begin position="79"/>
        <end position="95"/>
    </location>
</feature>
<dbReference type="GO" id="GO:0004930">
    <property type="term" value="F:G protein-coupled receptor activity"/>
    <property type="evidence" value="ECO:0007669"/>
    <property type="project" value="InterPro"/>
</dbReference>
<dbReference type="GO" id="GO:0004984">
    <property type="term" value="F:olfactory receptor activity"/>
    <property type="evidence" value="ECO:0007669"/>
    <property type="project" value="TreeGrafter"/>
</dbReference>
<dbReference type="GeneTree" id="ENSGT00940000161337"/>
<feature type="domain" description="G-protein coupled receptors family 1 profile" evidence="6">
    <location>
        <begin position="30"/>
        <end position="271"/>
    </location>
</feature>
<dbReference type="PROSITE" id="PS50262">
    <property type="entry name" value="G_PROTEIN_RECEP_F1_2"/>
    <property type="match status" value="1"/>
</dbReference>
<evidence type="ECO:0000313" key="7">
    <source>
        <dbReference type="Ensembl" id="ENSMMDP00005010730.1"/>
    </source>
</evidence>
<feature type="transmembrane region" description="Helical" evidence="5">
    <location>
        <begin position="51"/>
        <end position="73"/>
    </location>
</feature>
<dbReference type="CDD" id="cd00637">
    <property type="entry name" value="7tm_classA_rhodopsin-like"/>
    <property type="match status" value="1"/>
</dbReference>
<name>A0A667WYX5_9TELE</name>
<evidence type="ECO:0000313" key="8">
    <source>
        <dbReference type="Proteomes" id="UP000472263"/>
    </source>
</evidence>
<feature type="transmembrane region" description="Helical" evidence="5">
    <location>
        <begin position="218"/>
        <end position="239"/>
    </location>
</feature>
<dbReference type="InParanoid" id="A0A667WYX5"/>
<evidence type="ECO:0000256" key="2">
    <source>
        <dbReference type="ARBA" id="ARBA00022692"/>
    </source>
</evidence>
<feature type="transmembrane region" description="Helical" evidence="5">
    <location>
        <begin position="176"/>
        <end position="198"/>
    </location>
</feature>
<accession>A0A667WYX5</accession>
<evidence type="ECO:0000256" key="5">
    <source>
        <dbReference type="SAM" id="Phobius"/>
    </source>
</evidence>
<keyword evidence="3 5" id="KW-1133">Transmembrane helix</keyword>
<reference evidence="7" key="3">
    <citation type="submission" date="2025-09" db="UniProtKB">
        <authorList>
            <consortium name="Ensembl"/>
        </authorList>
    </citation>
    <scope>IDENTIFICATION</scope>
</reference>
<evidence type="ECO:0000256" key="1">
    <source>
        <dbReference type="ARBA" id="ARBA00004370"/>
    </source>
</evidence>
<keyword evidence="4 5" id="KW-0472">Membrane</keyword>
<sequence>MNLTGRLDSFSDAFAKNFITFALGLIINCINGFFVHIYFKSQVFQRDPRYVLYVHLVINDIIMLTACVMLHILTYSVPLGFGTCCVLLLIVIITNKNNPLNLAGMAIERYIAVCRPLHHTQICTVRRTYILIGLIWAISSINALTDVFFLLVKRPMLVFSKRVICHSTENFACPHVFQVVTLSFVFLTVIITYLKVFFAARAASTATKDSARKVHSTILLHGVQLLICMLSYVAPFFNLLAVRLPASRTKILFSSFLVTNVLPRLLSPLIYGVRDQRFSSHIKLYFSCKCCKAKKVKRVSPVHKRFK</sequence>
<dbReference type="Pfam" id="PF00001">
    <property type="entry name" value="7tm_1"/>
    <property type="match status" value="1"/>
</dbReference>
<dbReference type="PANTHER" id="PTHR26451">
    <property type="entry name" value="G_PROTEIN_RECEP_F1_2 DOMAIN-CONTAINING PROTEIN"/>
    <property type="match status" value="1"/>
</dbReference>
<evidence type="ECO:0000256" key="4">
    <source>
        <dbReference type="ARBA" id="ARBA00023136"/>
    </source>
</evidence>
<gene>
    <name evidence="7" type="primary">LOC115359967</name>
</gene>
<dbReference type="PANTHER" id="PTHR26451:SF998">
    <property type="entry name" value="ODORANT RECEPTOR-RELATED"/>
    <property type="match status" value="1"/>
</dbReference>
<dbReference type="Gene3D" id="1.20.1070.10">
    <property type="entry name" value="Rhodopsin 7-helix transmembrane proteins"/>
    <property type="match status" value="1"/>
</dbReference>
<feature type="transmembrane region" description="Helical" evidence="5">
    <location>
        <begin position="129"/>
        <end position="152"/>
    </location>
</feature>
<dbReference type="GO" id="GO:0016020">
    <property type="term" value="C:membrane"/>
    <property type="evidence" value="ECO:0007669"/>
    <property type="project" value="UniProtKB-SubCell"/>
</dbReference>
<dbReference type="GO" id="GO:0005549">
    <property type="term" value="F:odorant binding"/>
    <property type="evidence" value="ECO:0007669"/>
    <property type="project" value="TreeGrafter"/>
</dbReference>
<dbReference type="SUPFAM" id="SSF81321">
    <property type="entry name" value="Family A G protein-coupled receptor-like"/>
    <property type="match status" value="1"/>
</dbReference>
<dbReference type="AlphaFoldDB" id="A0A667WYX5"/>
<protein>
    <submittedName>
        <fullName evidence="7">Si:dkeyp-3f10.16</fullName>
    </submittedName>
</protein>
<keyword evidence="8" id="KW-1185">Reference proteome</keyword>
<organism evidence="7 8">
    <name type="scientific">Myripristis murdjan</name>
    <name type="common">pinecone soldierfish</name>
    <dbReference type="NCBI Taxonomy" id="586833"/>
    <lineage>
        <taxon>Eukaryota</taxon>
        <taxon>Metazoa</taxon>
        <taxon>Chordata</taxon>
        <taxon>Craniata</taxon>
        <taxon>Vertebrata</taxon>
        <taxon>Euteleostomi</taxon>
        <taxon>Actinopterygii</taxon>
        <taxon>Neopterygii</taxon>
        <taxon>Teleostei</taxon>
        <taxon>Neoteleostei</taxon>
        <taxon>Acanthomorphata</taxon>
        <taxon>Holocentriformes</taxon>
        <taxon>Holocentridae</taxon>
        <taxon>Myripristis</taxon>
    </lineage>
</organism>
<dbReference type="InterPro" id="IPR017452">
    <property type="entry name" value="GPCR_Rhodpsn_7TM"/>
</dbReference>
<evidence type="ECO:0000259" key="6">
    <source>
        <dbReference type="PROSITE" id="PS50262"/>
    </source>
</evidence>